<gene>
    <name evidence="2" type="ORF">ACFOSX_13860</name>
</gene>
<comment type="caution">
    <text evidence="2">The sequence shown here is derived from an EMBL/GenBank/DDBJ whole genome shotgun (WGS) entry which is preliminary data.</text>
</comment>
<dbReference type="Pfam" id="PF12681">
    <property type="entry name" value="Glyoxalase_2"/>
    <property type="match status" value="1"/>
</dbReference>
<accession>A0ABV8AJX4</accession>
<organism evidence="2 3">
    <name type="scientific">Winogradskyella maritima</name>
    <dbReference type="NCBI Taxonomy" id="1517766"/>
    <lineage>
        <taxon>Bacteria</taxon>
        <taxon>Pseudomonadati</taxon>
        <taxon>Bacteroidota</taxon>
        <taxon>Flavobacteriia</taxon>
        <taxon>Flavobacteriales</taxon>
        <taxon>Flavobacteriaceae</taxon>
        <taxon>Winogradskyella</taxon>
    </lineage>
</organism>
<feature type="domain" description="VOC" evidence="1">
    <location>
        <begin position="2"/>
        <end position="113"/>
    </location>
</feature>
<dbReference type="SUPFAM" id="SSF54593">
    <property type="entry name" value="Glyoxalase/Bleomycin resistance protein/Dihydroxybiphenyl dioxygenase"/>
    <property type="match status" value="1"/>
</dbReference>
<name>A0ABV8AJX4_9FLAO</name>
<evidence type="ECO:0000313" key="3">
    <source>
        <dbReference type="Proteomes" id="UP001595812"/>
    </source>
</evidence>
<sequence>MDLNQVTIPAKDVALSVKFYQNLGLKLIVDALPRYVRFECPIGNSTFSIHQADTSENKNGITLYFEVKSVEEVVANLKAKGVNFDSEIVEESWLWKEIRLSDPDQNQIKIYHAGKNRKSPPWRIKD</sequence>
<protein>
    <submittedName>
        <fullName evidence="2">VOC family protein</fullName>
    </submittedName>
</protein>
<reference evidence="3" key="1">
    <citation type="journal article" date="2019" name="Int. J. Syst. Evol. Microbiol.">
        <title>The Global Catalogue of Microorganisms (GCM) 10K type strain sequencing project: providing services to taxonomists for standard genome sequencing and annotation.</title>
        <authorList>
            <consortium name="The Broad Institute Genomics Platform"/>
            <consortium name="The Broad Institute Genome Sequencing Center for Infectious Disease"/>
            <person name="Wu L."/>
            <person name="Ma J."/>
        </authorList>
    </citation>
    <scope>NUCLEOTIDE SEQUENCE [LARGE SCALE GENOMIC DNA]</scope>
    <source>
        <strain evidence="3">CECT 8979</strain>
    </source>
</reference>
<dbReference type="InterPro" id="IPR037523">
    <property type="entry name" value="VOC_core"/>
</dbReference>
<evidence type="ECO:0000313" key="2">
    <source>
        <dbReference type="EMBL" id="MFC3878321.1"/>
    </source>
</evidence>
<dbReference type="Gene3D" id="3.10.180.10">
    <property type="entry name" value="2,3-Dihydroxybiphenyl 1,2-Dioxygenase, domain 1"/>
    <property type="match status" value="1"/>
</dbReference>
<dbReference type="PROSITE" id="PS51819">
    <property type="entry name" value="VOC"/>
    <property type="match status" value="1"/>
</dbReference>
<evidence type="ECO:0000259" key="1">
    <source>
        <dbReference type="PROSITE" id="PS51819"/>
    </source>
</evidence>
<dbReference type="CDD" id="cd06587">
    <property type="entry name" value="VOC"/>
    <property type="match status" value="1"/>
</dbReference>
<dbReference type="EMBL" id="JBHSAT010000023">
    <property type="protein sequence ID" value="MFC3878321.1"/>
    <property type="molecule type" value="Genomic_DNA"/>
</dbReference>
<proteinExistence type="predicted"/>
<dbReference type="InterPro" id="IPR025870">
    <property type="entry name" value="Glyoxalase-like_dom"/>
</dbReference>
<keyword evidence="3" id="KW-1185">Reference proteome</keyword>
<dbReference type="InterPro" id="IPR029068">
    <property type="entry name" value="Glyas_Bleomycin-R_OHBP_Dase"/>
</dbReference>
<dbReference type="Proteomes" id="UP001595812">
    <property type="component" value="Unassembled WGS sequence"/>
</dbReference>
<dbReference type="RefSeq" id="WP_386102456.1">
    <property type="nucleotide sequence ID" value="NZ_JBHSAT010000023.1"/>
</dbReference>